<reference evidence="2 3" key="1">
    <citation type="submission" date="2024-05" db="EMBL/GenBank/DDBJ databases">
        <title>A high-quality chromosomal-level genome assembly of Topmouth culter (Culter alburnus).</title>
        <authorList>
            <person name="Zhao H."/>
        </authorList>
    </citation>
    <scope>NUCLEOTIDE SEQUENCE [LARGE SCALE GENOMIC DNA]</scope>
    <source>
        <strain evidence="2">CATC2023</strain>
        <tissue evidence="2">Muscle</tissue>
    </source>
</reference>
<feature type="domain" description="Integrase core" evidence="1">
    <location>
        <begin position="106"/>
        <end position="212"/>
    </location>
</feature>
<dbReference type="GO" id="GO:0003676">
    <property type="term" value="F:nucleic acid binding"/>
    <property type="evidence" value="ECO:0007669"/>
    <property type="project" value="InterPro"/>
</dbReference>
<dbReference type="Pfam" id="PF24764">
    <property type="entry name" value="rva_4"/>
    <property type="match status" value="1"/>
</dbReference>
<dbReference type="Proteomes" id="UP001479290">
    <property type="component" value="Unassembled WGS sequence"/>
</dbReference>
<accession>A0AAW2AMD1</accession>
<comment type="caution">
    <text evidence="2">The sequence shown here is derived from an EMBL/GenBank/DDBJ whole genome shotgun (WGS) entry which is preliminary data.</text>
</comment>
<organism evidence="2 3">
    <name type="scientific">Culter alburnus</name>
    <name type="common">Topmouth culter</name>
    <dbReference type="NCBI Taxonomy" id="194366"/>
    <lineage>
        <taxon>Eukaryota</taxon>
        <taxon>Metazoa</taxon>
        <taxon>Chordata</taxon>
        <taxon>Craniata</taxon>
        <taxon>Vertebrata</taxon>
        <taxon>Euteleostomi</taxon>
        <taxon>Actinopterygii</taxon>
        <taxon>Neopterygii</taxon>
        <taxon>Teleostei</taxon>
        <taxon>Ostariophysi</taxon>
        <taxon>Cypriniformes</taxon>
        <taxon>Xenocyprididae</taxon>
        <taxon>Xenocypridinae</taxon>
        <taxon>Culter</taxon>
    </lineage>
</organism>
<dbReference type="EMBL" id="JAWDJR010000005">
    <property type="protein sequence ID" value="KAK9974238.1"/>
    <property type="molecule type" value="Genomic_DNA"/>
</dbReference>
<feature type="non-terminal residue" evidence="2">
    <location>
        <position position="1"/>
    </location>
</feature>
<evidence type="ECO:0000313" key="3">
    <source>
        <dbReference type="Proteomes" id="UP001479290"/>
    </source>
</evidence>
<evidence type="ECO:0000313" key="2">
    <source>
        <dbReference type="EMBL" id="KAK9974238.1"/>
    </source>
</evidence>
<dbReference type="SUPFAM" id="SSF53098">
    <property type="entry name" value="Ribonuclease H-like"/>
    <property type="match status" value="1"/>
</dbReference>
<dbReference type="InterPro" id="IPR036397">
    <property type="entry name" value="RNaseH_sf"/>
</dbReference>
<evidence type="ECO:0000259" key="1">
    <source>
        <dbReference type="Pfam" id="PF24764"/>
    </source>
</evidence>
<sequence length="221" mass="25254">SRGRPAIQITRDQIEFLMKQGHTVKRMARMLGCSSSFLYKRSKLLGVSIRSRMSGVDDEELENVVRRLQCQYPNTGSEMMRALLVAEGLRVSRHRVREMLVLARRVYHVPCPNSLWHIDGNMRLIRWGFVIHGAIDGHSRLITYLNCNTDNCASTVLSQFIQATCLYGLPSRVRSDHGGENLQVDLFTNLVQGLQRRSHITGESVHNQRIESITFTKFRSA</sequence>
<protein>
    <recommendedName>
        <fullName evidence="1">Integrase core domain-containing protein</fullName>
    </recommendedName>
</protein>
<proteinExistence type="predicted"/>
<gene>
    <name evidence="2" type="ORF">ABG768_022344</name>
</gene>
<dbReference type="InterPro" id="IPR058913">
    <property type="entry name" value="Integrase_dom_put"/>
</dbReference>
<dbReference type="Gene3D" id="3.30.420.10">
    <property type="entry name" value="Ribonuclease H-like superfamily/Ribonuclease H"/>
    <property type="match status" value="1"/>
</dbReference>
<name>A0AAW2AMD1_CULAL</name>
<keyword evidence="3" id="KW-1185">Reference proteome</keyword>
<dbReference type="AlphaFoldDB" id="A0AAW2AMD1"/>
<dbReference type="PANTHER" id="PTHR46791">
    <property type="entry name" value="EXPRESSED PROTEIN"/>
    <property type="match status" value="1"/>
</dbReference>
<dbReference type="PANTHER" id="PTHR46791:SF9">
    <property type="entry name" value="INTEGRASE CATALYTIC DOMAIN-CONTAINING PROTEIN"/>
    <property type="match status" value="1"/>
</dbReference>
<dbReference type="InterPro" id="IPR012337">
    <property type="entry name" value="RNaseH-like_sf"/>
</dbReference>